<protein>
    <submittedName>
        <fullName evidence="6">AAA family ATPase</fullName>
    </submittedName>
</protein>
<evidence type="ECO:0000256" key="3">
    <source>
        <dbReference type="ARBA" id="ARBA00022741"/>
    </source>
</evidence>
<evidence type="ECO:0000313" key="6">
    <source>
        <dbReference type="EMBL" id="MFA4805249.1"/>
    </source>
</evidence>
<name>A0ABV4T5Z0_9EURY</name>
<comment type="similarity">
    <text evidence="1">Belongs to the CDC6/cdc18 family.</text>
</comment>
<dbReference type="Pfam" id="PF22703">
    <property type="entry name" value="Cdc6_lid"/>
    <property type="match status" value="1"/>
</dbReference>
<dbReference type="InterPro" id="IPR049945">
    <property type="entry name" value="AAA_22"/>
</dbReference>
<dbReference type="Gene3D" id="1.10.8.60">
    <property type="match status" value="1"/>
</dbReference>
<keyword evidence="7" id="KW-1185">Reference proteome</keyword>
<dbReference type="EMBL" id="JARRIG010000007">
    <property type="protein sequence ID" value="MFA4805249.1"/>
    <property type="molecule type" value="Genomic_DNA"/>
</dbReference>
<dbReference type="PANTHER" id="PTHR10763:SF26">
    <property type="entry name" value="CELL DIVISION CONTROL PROTEIN 6 HOMOLOG"/>
    <property type="match status" value="1"/>
</dbReference>
<dbReference type="InterPro" id="IPR027417">
    <property type="entry name" value="P-loop_NTPase"/>
</dbReference>
<evidence type="ECO:0000256" key="1">
    <source>
        <dbReference type="ARBA" id="ARBA00006184"/>
    </source>
</evidence>
<dbReference type="Pfam" id="PF13401">
    <property type="entry name" value="AAA_22"/>
    <property type="match status" value="1"/>
</dbReference>
<accession>A0ABV4T5Z0</accession>
<keyword evidence="4" id="KW-0067">ATP-binding</keyword>
<evidence type="ECO:0000313" key="7">
    <source>
        <dbReference type="Proteomes" id="UP001571980"/>
    </source>
</evidence>
<feature type="domain" description="AAA+ ATPase" evidence="5">
    <location>
        <begin position="53"/>
        <end position="220"/>
    </location>
</feature>
<keyword evidence="2" id="KW-0235">DNA replication</keyword>
<dbReference type="Gene3D" id="3.40.50.300">
    <property type="entry name" value="P-loop containing nucleotide triphosphate hydrolases"/>
    <property type="match status" value="1"/>
</dbReference>
<evidence type="ECO:0000256" key="2">
    <source>
        <dbReference type="ARBA" id="ARBA00022705"/>
    </source>
</evidence>
<proteinExistence type="inferred from homology"/>
<dbReference type="Proteomes" id="UP001571980">
    <property type="component" value="Unassembled WGS sequence"/>
</dbReference>
<sequence length="427" mass="48954">MGLKESLDVEGGKSILKNPNVLLDTYIPDKLLFREKELGELVVSVRNLLRGKPGMNVLLFGMPSTGKTHAVRLLQRDFNELAVSKGYPARAIYVSARGKTLPKVWMDIANEASRVVLGEPYKYSKTDMFHAMKHFVDTVNSADGIEGVLLILDELDSMVPSRYSKPNARLLEAITRLHENGLEKHYNFILVTNNDKVIFENIDAGTASRLSALWKIYFREYYPNEIAEILRDRIRQAFVEGAVTEQAVNFLSAVTMRERRDLRFAFYLLYTAGMIAEMEGLERITDEFLRRIYSTVRREYIKDKVKSLTESELFVFLAILWSMREGLEGYYTTTPDIYEAVSKFVDVFGKDSYNFRRTMIRGYILPILKAKCLIDIYSAGKHAGRSKGNIVIPLEDYNTLLDVTVEVFSERFNLDPEQVREVLKRGV</sequence>
<organism evidence="6 7">
    <name type="scientific">Pyrococcus kukulkanii</name>
    <dbReference type="NCBI Taxonomy" id="1609559"/>
    <lineage>
        <taxon>Archaea</taxon>
        <taxon>Methanobacteriati</taxon>
        <taxon>Methanobacteriota</taxon>
        <taxon>Thermococci</taxon>
        <taxon>Thermococcales</taxon>
        <taxon>Thermococcaceae</taxon>
        <taxon>Pyrococcus</taxon>
    </lineage>
</organism>
<reference evidence="6 7" key="1">
    <citation type="submission" date="2023-03" db="EMBL/GenBank/DDBJ databases">
        <title>Speciation in Pyrococcus: adaptation to high temperature as a mechanism.</title>
        <authorList>
            <person name="Gu J."/>
        </authorList>
    </citation>
    <scope>NUCLEOTIDE SEQUENCE [LARGE SCALE GENOMIC DNA]</scope>
    <source>
        <strain evidence="6 7">LMOA34</strain>
    </source>
</reference>
<dbReference type="InterPro" id="IPR055237">
    <property type="entry name" value="Cdc6_lid"/>
</dbReference>
<gene>
    <name evidence="6" type="ORF">P8X34_10975</name>
</gene>
<dbReference type="PANTHER" id="PTHR10763">
    <property type="entry name" value="CELL DIVISION CONTROL PROTEIN 6-RELATED"/>
    <property type="match status" value="1"/>
</dbReference>
<dbReference type="SMART" id="SM00382">
    <property type="entry name" value="AAA"/>
    <property type="match status" value="1"/>
</dbReference>
<evidence type="ECO:0000259" key="5">
    <source>
        <dbReference type="SMART" id="SM00382"/>
    </source>
</evidence>
<keyword evidence="3" id="KW-0547">Nucleotide-binding</keyword>
<dbReference type="InterPro" id="IPR050311">
    <property type="entry name" value="ORC1/CDC6"/>
</dbReference>
<dbReference type="RefSeq" id="WP_372824724.1">
    <property type="nucleotide sequence ID" value="NZ_JARRID010000006.1"/>
</dbReference>
<comment type="caution">
    <text evidence="6">The sequence shown here is derived from an EMBL/GenBank/DDBJ whole genome shotgun (WGS) entry which is preliminary data.</text>
</comment>
<dbReference type="InterPro" id="IPR003593">
    <property type="entry name" value="AAA+_ATPase"/>
</dbReference>
<evidence type="ECO:0000256" key="4">
    <source>
        <dbReference type="ARBA" id="ARBA00022840"/>
    </source>
</evidence>
<dbReference type="SUPFAM" id="SSF52540">
    <property type="entry name" value="P-loop containing nucleoside triphosphate hydrolases"/>
    <property type="match status" value="1"/>
</dbReference>